<keyword evidence="2" id="KW-1185">Reference proteome</keyword>
<dbReference type="Proteomes" id="UP000293347">
    <property type="component" value="Unassembled WGS sequence"/>
</dbReference>
<dbReference type="EMBL" id="SJSL01000001">
    <property type="protein sequence ID" value="TCD03297.1"/>
    <property type="molecule type" value="Genomic_DNA"/>
</dbReference>
<name>A0A4V2MLT4_9SPHI</name>
<proteinExistence type="predicted"/>
<evidence type="ECO:0000313" key="1">
    <source>
        <dbReference type="EMBL" id="TCD03297.1"/>
    </source>
</evidence>
<dbReference type="AlphaFoldDB" id="A0A4V2MLT4"/>
<dbReference type="RefSeq" id="WP_131593772.1">
    <property type="nucleotide sequence ID" value="NZ_SJSL01000001.1"/>
</dbReference>
<reference evidence="1 2" key="1">
    <citation type="submission" date="2019-02" db="EMBL/GenBank/DDBJ databases">
        <title>Pedobacter sp. RP-1-14 sp. nov., isolated from Arctic soil.</title>
        <authorList>
            <person name="Dahal R.H."/>
        </authorList>
    </citation>
    <scope>NUCLEOTIDE SEQUENCE [LARGE SCALE GENOMIC DNA]</scope>
    <source>
        <strain evidence="1 2">RP-1-14</strain>
    </source>
</reference>
<protein>
    <submittedName>
        <fullName evidence="1">Uncharacterized protein</fullName>
    </submittedName>
</protein>
<comment type="caution">
    <text evidence="1">The sequence shown here is derived from an EMBL/GenBank/DDBJ whole genome shotgun (WGS) entry which is preliminary data.</text>
</comment>
<accession>A0A4V2MLT4</accession>
<gene>
    <name evidence="1" type="ORF">EZ437_04815</name>
</gene>
<dbReference type="OrthoDB" id="794736at2"/>
<sequence>MYLFFCIQVACSTTNSKPLLIDFSADSTCIVFSNIDRPGLLQLTGVATQDSVLNSLISVLQTPSETDSLTKETPLAGKLTITDTNIVFKPFRPFLRGNDYLVITYLNARFGTEEQILKSQLNTAVRPHQVVLTR</sequence>
<evidence type="ECO:0000313" key="2">
    <source>
        <dbReference type="Proteomes" id="UP000293347"/>
    </source>
</evidence>
<organism evidence="1 2">
    <name type="scientific">Pedobacter psychroterrae</name>
    <dbReference type="NCBI Taxonomy" id="2530453"/>
    <lineage>
        <taxon>Bacteria</taxon>
        <taxon>Pseudomonadati</taxon>
        <taxon>Bacteroidota</taxon>
        <taxon>Sphingobacteriia</taxon>
        <taxon>Sphingobacteriales</taxon>
        <taxon>Sphingobacteriaceae</taxon>
        <taxon>Pedobacter</taxon>
    </lineage>
</organism>